<dbReference type="SUPFAM" id="SSF52540">
    <property type="entry name" value="P-loop containing nucleoside triphosphate hydrolases"/>
    <property type="match status" value="1"/>
</dbReference>
<dbReference type="InterPro" id="IPR011527">
    <property type="entry name" value="ABC1_TM_dom"/>
</dbReference>
<evidence type="ECO:0000256" key="6">
    <source>
        <dbReference type="ARBA" id="ARBA00022967"/>
    </source>
</evidence>
<feature type="transmembrane region" description="Helical" evidence="10">
    <location>
        <begin position="53"/>
        <end position="77"/>
    </location>
</feature>
<sequence>MDDSRSGRPDSARAPASDLVPDRVALRARYKREAAAAKQVLAPVQGSLRLATLLTVLASVAAVVPFILIAAGCAALLDDEFDRAKRLIVVAFVILALRGLLQAGASILAHLVDARFQLDLRRGIAAKLTRVPLGWFTERSSTEVRGFLQDDVQGLHYLVSHARLDSTAALTVPLVTLIYLFVVDWRPALITLLPLIGYAFALRAMMNPQSQDRLARFDRREHDVAVATTEFVDGIAVVRGFAGGRRTSAAYQDAVDEYAAALQAWKGPMMRIQAASDLLLTPTLLTLVVTAAGLGLTQLGWLAPADLVAFLLVAPALGASFLAIGYGTQAVRQGNAAAARLRDLQQLPELAAPGAGDAELRPGPDVRFEGVEFGYRRGRPVLHDIDLTLIPGTVTALVGPSGAGKSTLAQLVPRFFDPTAGRIMIGGRDLRDYPVAELYRTVGFVLQDVRLIRGTVRENLALADPDAADAALERVARAARIHDRILALPQGYDTVLGEGAVLSGGEAQRLSIARALLADPPVLVLDEATAFADPESEAAVQDAVAELIAGRTVLVIAHRLHTITGVDRIVVLDGGTIVESGTHAELVEADGLYRRLWSANQNALQEVR</sequence>
<keyword evidence="4" id="KW-0547">Nucleotide-binding</keyword>
<feature type="transmembrane region" description="Helical" evidence="10">
    <location>
        <begin position="278"/>
        <end position="301"/>
    </location>
</feature>
<evidence type="ECO:0000259" key="12">
    <source>
        <dbReference type="PROSITE" id="PS50929"/>
    </source>
</evidence>
<name>A0ABX8SCS6_9ACTN</name>
<dbReference type="InterPro" id="IPR003593">
    <property type="entry name" value="AAA+_ATPase"/>
</dbReference>
<keyword evidence="8 10" id="KW-0472">Membrane</keyword>
<keyword evidence="14" id="KW-1185">Reference proteome</keyword>
<dbReference type="InterPro" id="IPR003439">
    <property type="entry name" value="ABC_transporter-like_ATP-bd"/>
</dbReference>
<dbReference type="InterPro" id="IPR017871">
    <property type="entry name" value="ABC_transporter-like_CS"/>
</dbReference>
<feature type="transmembrane region" description="Helical" evidence="10">
    <location>
        <begin position="89"/>
        <end position="112"/>
    </location>
</feature>
<organism evidence="13 14">
    <name type="scientific">Skermania pinensis</name>
    <dbReference type="NCBI Taxonomy" id="39122"/>
    <lineage>
        <taxon>Bacteria</taxon>
        <taxon>Bacillati</taxon>
        <taxon>Actinomycetota</taxon>
        <taxon>Actinomycetes</taxon>
        <taxon>Mycobacteriales</taxon>
        <taxon>Gordoniaceae</taxon>
        <taxon>Skermania</taxon>
    </lineage>
</organism>
<dbReference type="Gene3D" id="3.40.50.300">
    <property type="entry name" value="P-loop containing nucleotide triphosphate hydrolases"/>
    <property type="match status" value="1"/>
</dbReference>
<dbReference type="InterPro" id="IPR036640">
    <property type="entry name" value="ABC1_TM_sf"/>
</dbReference>
<gene>
    <name evidence="13" type="ORF">KV203_03020</name>
</gene>
<feature type="transmembrane region" description="Helical" evidence="10">
    <location>
        <begin position="188"/>
        <end position="206"/>
    </location>
</feature>
<evidence type="ECO:0000256" key="1">
    <source>
        <dbReference type="ARBA" id="ARBA00004429"/>
    </source>
</evidence>
<dbReference type="EMBL" id="CP079105">
    <property type="protein sequence ID" value="QXQ14405.1"/>
    <property type="molecule type" value="Genomic_DNA"/>
</dbReference>
<dbReference type="Proteomes" id="UP000887023">
    <property type="component" value="Chromosome"/>
</dbReference>
<feature type="transmembrane region" description="Helical" evidence="10">
    <location>
        <begin position="307"/>
        <end position="326"/>
    </location>
</feature>
<keyword evidence="3 10" id="KW-0812">Transmembrane</keyword>
<dbReference type="GO" id="GO:0005524">
    <property type="term" value="F:ATP binding"/>
    <property type="evidence" value="ECO:0007669"/>
    <property type="project" value="UniProtKB-KW"/>
</dbReference>
<dbReference type="SMART" id="SM00382">
    <property type="entry name" value="AAA"/>
    <property type="match status" value="1"/>
</dbReference>
<dbReference type="RefSeq" id="WP_066466767.1">
    <property type="nucleotide sequence ID" value="NZ_CBCRUZ010000003.1"/>
</dbReference>
<dbReference type="InterPro" id="IPR039421">
    <property type="entry name" value="Type_1_exporter"/>
</dbReference>
<dbReference type="PROSITE" id="PS50893">
    <property type="entry name" value="ABC_TRANSPORTER_2"/>
    <property type="match status" value="1"/>
</dbReference>
<dbReference type="PANTHER" id="PTHR24221">
    <property type="entry name" value="ATP-BINDING CASSETTE SUB-FAMILY B"/>
    <property type="match status" value="1"/>
</dbReference>
<evidence type="ECO:0000256" key="4">
    <source>
        <dbReference type="ARBA" id="ARBA00022741"/>
    </source>
</evidence>
<comment type="subcellular location">
    <subcellularLocation>
        <location evidence="1">Cell inner membrane</location>
        <topology evidence="1">Multi-pass membrane protein</topology>
    </subcellularLocation>
</comment>
<evidence type="ECO:0000256" key="7">
    <source>
        <dbReference type="ARBA" id="ARBA00022989"/>
    </source>
</evidence>
<evidence type="ECO:0000313" key="14">
    <source>
        <dbReference type="Proteomes" id="UP000887023"/>
    </source>
</evidence>
<evidence type="ECO:0000256" key="5">
    <source>
        <dbReference type="ARBA" id="ARBA00022840"/>
    </source>
</evidence>
<evidence type="ECO:0000256" key="9">
    <source>
        <dbReference type="ARBA" id="ARBA00023455"/>
    </source>
</evidence>
<feature type="domain" description="ABC transmembrane type-1" evidence="12">
    <location>
        <begin position="50"/>
        <end position="333"/>
    </location>
</feature>
<keyword evidence="7 10" id="KW-1133">Transmembrane helix</keyword>
<keyword evidence="2" id="KW-0997">Cell inner membrane</keyword>
<dbReference type="SUPFAM" id="SSF90123">
    <property type="entry name" value="ABC transporter transmembrane region"/>
    <property type="match status" value="1"/>
</dbReference>
<dbReference type="Pfam" id="PF00664">
    <property type="entry name" value="ABC_membrane"/>
    <property type="match status" value="1"/>
</dbReference>
<feature type="domain" description="ABC transporter" evidence="11">
    <location>
        <begin position="366"/>
        <end position="599"/>
    </location>
</feature>
<evidence type="ECO:0000259" key="11">
    <source>
        <dbReference type="PROSITE" id="PS50893"/>
    </source>
</evidence>
<evidence type="ECO:0000313" key="13">
    <source>
        <dbReference type="EMBL" id="QXQ14405.1"/>
    </source>
</evidence>
<keyword evidence="2" id="KW-1003">Cell membrane</keyword>
<keyword evidence="5 13" id="KW-0067">ATP-binding</keyword>
<proteinExistence type="inferred from homology"/>
<evidence type="ECO:0000256" key="10">
    <source>
        <dbReference type="SAM" id="Phobius"/>
    </source>
</evidence>
<evidence type="ECO:0000256" key="2">
    <source>
        <dbReference type="ARBA" id="ARBA00022519"/>
    </source>
</evidence>
<evidence type="ECO:0000256" key="8">
    <source>
        <dbReference type="ARBA" id="ARBA00023136"/>
    </source>
</evidence>
<accession>A0ABX8SCS6</accession>
<reference evidence="13" key="1">
    <citation type="submission" date="2021-07" db="EMBL/GenBank/DDBJ databases">
        <title>Candidatus Kaistella beijingensis sp. nov. isolated from a municipal wastewater treatment plant is involved in sludge foaming.</title>
        <authorList>
            <person name="Song Y."/>
            <person name="Liu S.-J."/>
        </authorList>
    </citation>
    <scope>NUCLEOTIDE SEQUENCE</scope>
    <source>
        <strain evidence="13">DSM 43998</strain>
    </source>
</reference>
<protein>
    <submittedName>
        <fullName evidence="13">ABC transporter ATP-binding protein/permease</fullName>
    </submittedName>
</protein>
<dbReference type="PANTHER" id="PTHR24221:SF654">
    <property type="entry name" value="ATP-BINDING CASSETTE SUB-FAMILY B MEMBER 6"/>
    <property type="match status" value="1"/>
</dbReference>
<dbReference type="InterPro" id="IPR027417">
    <property type="entry name" value="P-loop_NTPase"/>
</dbReference>
<dbReference type="PROSITE" id="PS50929">
    <property type="entry name" value="ABC_TM1F"/>
    <property type="match status" value="1"/>
</dbReference>
<dbReference type="Gene3D" id="1.20.1560.10">
    <property type="entry name" value="ABC transporter type 1, transmembrane domain"/>
    <property type="match status" value="1"/>
</dbReference>
<dbReference type="Pfam" id="PF00005">
    <property type="entry name" value="ABC_tran"/>
    <property type="match status" value="1"/>
</dbReference>
<comment type="similarity">
    <text evidence="9">Belongs to the ABC transporter superfamily. Siderophore-Fe(3+) uptake transporter (SIUT) (TC 3.A.1.21) family.</text>
</comment>
<dbReference type="PROSITE" id="PS00211">
    <property type="entry name" value="ABC_TRANSPORTER_1"/>
    <property type="match status" value="1"/>
</dbReference>
<evidence type="ECO:0000256" key="3">
    <source>
        <dbReference type="ARBA" id="ARBA00022692"/>
    </source>
</evidence>
<keyword evidence="6" id="KW-1278">Translocase</keyword>